<evidence type="ECO:0000256" key="2">
    <source>
        <dbReference type="ARBA" id="ARBA00023125"/>
    </source>
</evidence>
<feature type="domain" description="HTH marR-type" evidence="5">
    <location>
        <begin position="15"/>
        <end position="147"/>
    </location>
</feature>
<evidence type="ECO:0000256" key="4">
    <source>
        <dbReference type="SAM" id="MobiDB-lite"/>
    </source>
</evidence>
<keyword evidence="3" id="KW-0804">Transcription</keyword>
<dbReference type="SMART" id="SM00347">
    <property type="entry name" value="HTH_MARR"/>
    <property type="match status" value="1"/>
</dbReference>
<dbReference type="STRING" id="1434232.MAIT1_03826"/>
<dbReference type="OrthoDB" id="8447118at2"/>
<dbReference type="PANTHER" id="PTHR33164:SF89">
    <property type="entry name" value="MARR FAMILY REGULATORY PROTEIN"/>
    <property type="match status" value="1"/>
</dbReference>
<keyword evidence="1" id="KW-0805">Transcription regulation</keyword>
<dbReference type="Pfam" id="PF12802">
    <property type="entry name" value="MarR_2"/>
    <property type="match status" value="1"/>
</dbReference>
<evidence type="ECO:0000259" key="5">
    <source>
        <dbReference type="PROSITE" id="PS50995"/>
    </source>
</evidence>
<proteinExistence type="predicted"/>
<name>A0A1Y2K920_9PROT</name>
<dbReference type="GO" id="GO:0003700">
    <property type="term" value="F:DNA-binding transcription factor activity"/>
    <property type="evidence" value="ECO:0007669"/>
    <property type="project" value="InterPro"/>
</dbReference>
<dbReference type="PANTHER" id="PTHR33164">
    <property type="entry name" value="TRANSCRIPTIONAL REGULATOR, MARR FAMILY"/>
    <property type="match status" value="1"/>
</dbReference>
<dbReference type="EMBL" id="LVJN01000015">
    <property type="protein sequence ID" value="OSM07241.1"/>
    <property type="molecule type" value="Genomic_DNA"/>
</dbReference>
<organism evidence="6 7">
    <name type="scientific">Magnetofaba australis IT-1</name>
    <dbReference type="NCBI Taxonomy" id="1434232"/>
    <lineage>
        <taxon>Bacteria</taxon>
        <taxon>Pseudomonadati</taxon>
        <taxon>Pseudomonadota</taxon>
        <taxon>Magnetococcia</taxon>
        <taxon>Magnetococcales</taxon>
        <taxon>Magnetococcaceae</taxon>
        <taxon>Magnetofaba</taxon>
    </lineage>
</organism>
<comment type="caution">
    <text evidence="6">The sequence shown here is derived from an EMBL/GenBank/DDBJ whole genome shotgun (WGS) entry which is preliminary data.</text>
</comment>
<feature type="region of interest" description="Disordered" evidence="4">
    <location>
        <begin position="160"/>
        <end position="179"/>
    </location>
</feature>
<gene>
    <name evidence="6" type="ORF">MAIT1_03826</name>
</gene>
<evidence type="ECO:0000256" key="1">
    <source>
        <dbReference type="ARBA" id="ARBA00023015"/>
    </source>
</evidence>
<reference evidence="6 7" key="1">
    <citation type="journal article" date="2016" name="BMC Genomics">
        <title>Combined genomic and structural analyses of a cultured magnetotactic bacterium reveals its niche adaptation to a dynamic environment.</title>
        <authorList>
            <person name="Araujo A.C."/>
            <person name="Morillo V."/>
            <person name="Cypriano J."/>
            <person name="Teixeira L.C."/>
            <person name="Leao P."/>
            <person name="Lyra S."/>
            <person name="Almeida L.G."/>
            <person name="Bazylinski D.A."/>
            <person name="Vasconcellos A.T."/>
            <person name="Abreu F."/>
            <person name="Lins U."/>
        </authorList>
    </citation>
    <scope>NUCLEOTIDE SEQUENCE [LARGE SCALE GENOMIC DNA]</scope>
    <source>
        <strain evidence="6 7">IT-1</strain>
    </source>
</reference>
<keyword evidence="7" id="KW-1185">Reference proteome</keyword>
<dbReference type="PROSITE" id="PS50995">
    <property type="entry name" value="HTH_MARR_2"/>
    <property type="match status" value="1"/>
</dbReference>
<sequence length="179" mass="19946">MSNSDSQSDLRNQVRNHVLMTLRKIIRAIDMHSRYLVANHGLTGPQAVILSEILNCEKITGAQLGKRVHLSKGTISGIVARLESKGLVERRRSQTDRRRFWLSATPQARTLLENAPPLLQQAFVRKFDQLPDYEQTAMLTTLLRIADMMGAEDIDAAPLLGSGDLLPDDDALEAEDSDQ</sequence>
<evidence type="ECO:0000313" key="6">
    <source>
        <dbReference type="EMBL" id="OSM07241.1"/>
    </source>
</evidence>
<keyword evidence="2" id="KW-0238">DNA-binding</keyword>
<feature type="compositionally biased region" description="Acidic residues" evidence="4">
    <location>
        <begin position="166"/>
        <end position="179"/>
    </location>
</feature>
<dbReference type="GO" id="GO:0003677">
    <property type="term" value="F:DNA binding"/>
    <property type="evidence" value="ECO:0007669"/>
    <property type="project" value="UniProtKB-KW"/>
</dbReference>
<dbReference type="Gene3D" id="1.10.10.10">
    <property type="entry name" value="Winged helix-like DNA-binding domain superfamily/Winged helix DNA-binding domain"/>
    <property type="match status" value="1"/>
</dbReference>
<dbReference type="Proteomes" id="UP000194003">
    <property type="component" value="Unassembled WGS sequence"/>
</dbReference>
<accession>A0A1Y2K920</accession>
<dbReference type="InterPro" id="IPR036390">
    <property type="entry name" value="WH_DNA-bd_sf"/>
</dbReference>
<dbReference type="PROSITE" id="PS01117">
    <property type="entry name" value="HTH_MARR_1"/>
    <property type="match status" value="1"/>
</dbReference>
<dbReference type="InterPro" id="IPR039422">
    <property type="entry name" value="MarR/SlyA-like"/>
</dbReference>
<dbReference type="RefSeq" id="WP_085441190.1">
    <property type="nucleotide sequence ID" value="NZ_LVJN01000015.1"/>
</dbReference>
<dbReference type="GO" id="GO:0006950">
    <property type="term" value="P:response to stress"/>
    <property type="evidence" value="ECO:0007669"/>
    <property type="project" value="TreeGrafter"/>
</dbReference>
<dbReference type="AlphaFoldDB" id="A0A1Y2K920"/>
<protein>
    <submittedName>
        <fullName evidence="6">Putative TrmB family transcriptional regulator</fullName>
    </submittedName>
</protein>
<dbReference type="InterPro" id="IPR000835">
    <property type="entry name" value="HTH_MarR-typ"/>
</dbReference>
<dbReference type="InterPro" id="IPR023187">
    <property type="entry name" value="Tscrpt_reg_MarR-type_CS"/>
</dbReference>
<dbReference type="InterPro" id="IPR036388">
    <property type="entry name" value="WH-like_DNA-bd_sf"/>
</dbReference>
<evidence type="ECO:0000256" key="3">
    <source>
        <dbReference type="ARBA" id="ARBA00023163"/>
    </source>
</evidence>
<dbReference type="SUPFAM" id="SSF46785">
    <property type="entry name" value="Winged helix' DNA-binding domain"/>
    <property type="match status" value="1"/>
</dbReference>
<evidence type="ECO:0000313" key="7">
    <source>
        <dbReference type="Proteomes" id="UP000194003"/>
    </source>
</evidence>